<dbReference type="Proteomes" id="UP000515596">
    <property type="component" value="Chromosome"/>
</dbReference>
<evidence type="ECO:0000313" key="2">
    <source>
        <dbReference type="Proteomes" id="UP000515596"/>
    </source>
</evidence>
<dbReference type="RefSeq" id="WP_182182663.1">
    <property type="nucleotide sequence ID" value="NZ_CP050530.1"/>
</dbReference>
<accession>A0A7G5CCS4</accession>
<organism evidence="1 2">
    <name type="scientific">Wolbachia pipientis</name>
    <dbReference type="NCBI Taxonomy" id="955"/>
    <lineage>
        <taxon>Bacteria</taxon>
        <taxon>Pseudomonadati</taxon>
        <taxon>Pseudomonadota</taxon>
        <taxon>Alphaproteobacteria</taxon>
        <taxon>Rickettsiales</taxon>
        <taxon>Anaplasmataceae</taxon>
        <taxon>Wolbachieae</taxon>
        <taxon>Wolbachia</taxon>
    </lineage>
</organism>
<sequence length="73" mass="8349">MHHFHDKNVLTSSLLFLGKVSVIRIAPFLSSQCPSNKDNIANLEFKRVIPRELLRQKAGVEFVYNVDLGGFYE</sequence>
<dbReference type="AlphaFoldDB" id="A0A7G5CCS4"/>
<evidence type="ECO:0000313" key="1">
    <source>
        <dbReference type="EMBL" id="QMV47008.1"/>
    </source>
</evidence>
<dbReference type="EMBL" id="CP050530">
    <property type="protein sequence ID" value="QMV47008.1"/>
    <property type="molecule type" value="Genomic_DNA"/>
</dbReference>
<protein>
    <submittedName>
        <fullName evidence="1">Uncharacterized protein</fullName>
    </submittedName>
</protein>
<gene>
    <name evidence="1" type="ORF">HC356_02910</name>
</gene>
<reference evidence="1 2" key="1">
    <citation type="journal article" date="2020" name="Mol. Biol. Evol.">
        <title>Life and death of selfish genes: comparative genomics reveals the dynamic evolution of cytoplasmic incompatibility.</title>
        <authorList>
            <person name="Martinez J."/>
            <person name="Klasson L."/>
            <person name="Welch J."/>
            <person name="Jiggins F.M."/>
        </authorList>
    </citation>
    <scope>NUCLEOTIDE SEQUENCE [LARGE SCALE GENOMIC DNA]</scope>
    <source>
        <strain evidence="1">WNik</strain>
    </source>
</reference>
<name>A0A7G5CCS4_WOLPI</name>
<proteinExistence type="predicted"/>